<comment type="caution">
    <text evidence="2">The sequence shown here is derived from an EMBL/GenBank/DDBJ whole genome shotgun (WGS) entry which is preliminary data.</text>
</comment>
<organism evidence="2 3">
    <name type="scientific">Tilletia walkeri</name>
    <dbReference type="NCBI Taxonomy" id="117179"/>
    <lineage>
        <taxon>Eukaryota</taxon>
        <taxon>Fungi</taxon>
        <taxon>Dikarya</taxon>
        <taxon>Basidiomycota</taxon>
        <taxon>Ustilaginomycotina</taxon>
        <taxon>Exobasidiomycetes</taxon>
        <taxon>Tilletiales</taxon>
        <taxon>Tilletiaceae</taxon>
        <taxon>Tilletia</taxon>
    </lineage>
</organism>
<keyword evidence="3" id="KW-1185">Reference proteome</keyword>
<proteinExistence type="predicted"/>
<dbReference type="Proteomes" id="UP000078113">
    <property type="component" value="Unassembled WGS sequence"/>
</dbReference>
<reference evidence="2" key="2">
    <citation type="journal article" date="2019" name="IMA Fungus">
        <title>Genome sequencing and comparison of five Tilletia species to identify candidate genes for the detection of regulated species infecting wheat.</title>
        <authorList>
            <person name="Nguyen H.D.T."/>
            <person name="Sultana T."/>
            <person name="Kesanakurti P."/>
            <person name="Hambleton S."/>
        </authorList>
    </citation>
    <scope>NUCLEOTIDE SEQUENCE</scope>
    <source>
        <strain evidence="2">DAOMC 236422</strain>
    </source>
</reference>
<feature type="compositionally biased region" description="Basic and acidic residues" evidence="1">
    <location>
        <begin position="364"/>
        <end position="409"/>
    </location>
</feature>
<feature type="compositionally biased region" description="Acidic residues" evidence="1">
    <location>
        <begin position="246"/>
        <end position="263"/>
    </location>
</feature>
<evidence type="ECO:0000313" key="2">
    <source>
        <dbReference type="EMBL" id="KAE8265920.1"/>
    </source>
</evidence>
<sequence>MTTSRRSRPAVPRASTGATRATASMAGPAPAPAALPSSSSGTQDRRDLSPERATSTTIRWPRAREQLVTEWLCRRDRNVLARNFSAYQARKTETCLQMLTELKLRDQEPLLNEKKVLDKIGKMVERHKEVVKVLDQTGEGTGNIEGEEDPEEREWTGTAGRAGVIIKAFIERACHWYSAFDEVMGTKANIRPPFVASSSGPNLDEPRRRARGAESTNNTDADLDDDDDGELAQRILDEEAPMPNENGDEEEHEAETGEGEDGEPLQGGDKSANVSTEIPSGAHLGQKSAVTKKQGPHIAKRQGPAVPAKKQPSIVDAFLEIESRQAKRTLDRDRSTATAAAETKQAVEAAERAKWTGEQQIRWAEVETTRKSKEAEIADNRAAREEREGGRRSEREEREEERRRERKASDFVTFD</sequence>
<protein>
    <submittedName>
        <fullName evidence="2">Uncharacterized protein</fullName>
    </submittedName>
</protein>
<feature type="region of interest" description="Disordered" evidence="1">
    <location>
        <begin position="1"/>
        <end position="57"/>
    </location>
</feature>
<feature type="region of interest" description="Disordered" evidence="1">
    <location>
        <begin position="324"/>
        <end position="415"/>
    </location>
</feature>
<evidence type="ECO:0000313" key="3">
    <source>
        <dbReference type="Proteomes" id="UP000078113"/>
    </source>
</evidence>
<feature type="compositionally biased region" description="Acidic residues" evidence="1">
    <location>
        <begin position="221"/>
        <end position="230"/>
    </location>
</feature>
<feature type="compositionally biased region" description="Basic and acidic residues" evidence="1">
    <location>
        <begin position="324"/>
        <end position="335"/>
    </location>
</feature>
<gene>
    <name evidence="2" type="ORF">A4X09_0g6423</name>
</gene>
<feature type="compositionally biased region" description="Low complexity" evidence="1">
    <location>
        <begin position="336"/>
        <end position="348"/>
    </location>
</feature>
<dbReference type="EMBL" id="LWDG02000410">
    <property type="protein sequence ID" value="KAE8265920.1"/>
    <property type="molecule type" value="Genomic_DNA"/>
</dbReference>
<dbReference type="AlphaFoldDB" id="A0A8X7N582"/>
<feature type="region of interest" description="Disordered" evidence="1">
    <location>
        <begin position="191"/>
        <end position="312"/>
    </location>
</feature>
<reference evidence="2" key="1">
    <citation type="submission" date="2016-04" db="EMBL/GenBank/DDBJ databases">
        <authorList>
            <person name="Nguyen H.D."/>
            <person name="Samba Siva P."/>
            <person name="Cullis J."/>
            <person name="Levesque C.A."/>
            <person name="Hambleton S."/>
        </authorList>
    </citation>
    <scope>NUCLEOTIDE SEQUENCE</scope>
    <source>
        <strain evidence="2">DAOMC 236422</strain>
    </source>
</reference>
<name>A0A8X7N582_9BASI</name>
<feature type="compositionally biased region" description="Low complexity" evidence="1">
    <location>
        <begin position="9"/>
        <end position="40"/>
    </location>
</feature>
<evidence type="ECO:0000256" key="1">
    <source>
        <dbReference type="SAM" id="MobiDB-lite"/>
    </source>
</evidence>
<accession>A0A8X7N582</accession>